<gene>
    <name evidence="2" type="ORF">SLINC_5184</name>
</gene>
<proteinExistence type="predicted"/>
<protein>
    <recommendedName>
        <fullName evidence="4">Lipoprotein</fullName>
    </recommendedName>
</protein>
<evidence type="ECO:0000256" key="1">
    <source>
        <dbReference type="SAM" id="SignalP"/>
    </source>
</evidence>
<organism evidence="2 3">
    <name type="scientific">Streptomyces lincolnensis</name>
    <dbReference type="NCBI Taxonomy" id="1915"/>
    <lineage>
        <taxon>Bacteria</taxon>
        <taxon>Bacillati</taxon>
        <taxon>Actinomycetota</taxon>
        <taxon>Actinomycetes</taxon>
        <taxon>Kitasatosporales</taxon>
        <taxon>Streptomycetaceae</taxon>
        <taxon>Streptomyces</taxon>
    </lineage>
</organism>
<evidence type="ECO:0008006" key="4">
    <source>
        <dbReference type="Google" id="ProtNLM"/>
    </source>
</evidence>
<evidence type="ECO:0000313" key="3">
    <source>
        <dbReference type="Proteomes" id="UP000092598"/>
    </source>
</evidence>
<dbReference type="EMBL" id="CP016438">
    <property type="protein sequence ID" value="ANS67408.1"/>
    <property type="molecule type" value="Genomic_DNA"/>
</dbReference>
<dbReference type="PROSITE" id="PS51257">
    <property type="entry name" value="PROKAR_LIPOPROTEIN"/>
    <property type="match status" value="1"/>
</dbReference>
<sequence>MRRLLWLAATALLVAGCGASGHEAPAALPDPRPLSGVLYAPPANAALLHDAEEAAVRDCMHERGFEYHVIPARDPWRLVEDNPYGLLQPDRATDDGYGITAQRLGPPAGDPNDEILQRLSETRQRQWHEALVGTPDRHRKVKRPDGVTLSYDPGACVETGFRSVYGKPWTERFRALEGVGNQVVTATLRGAAFRTAERKWATCMAEEGHPYRALGEPRQEIQERVEKAAGDSEALRETGRAELAVARADVACQQRARLHQAVAAGQQRAEKTLRGDWEAEIKAHRQARDRALKHARSGTA</sequence>
<evidence type="ECO:0000313" key="2">
    <source>
        <dbReference type="EMBL" id="ANS67408.1"/>
    </source>
</evidence>
<name>A0A1B1MFL8_STRLN</name>
<reference evidence="2 3" key="1">
    <citation type="submission" date="2016-07" db="EMBL/GenBank/DDBJ databases">
        <title>Enhancement of antibiotic productionsby engineered nitrateutilization in actinobacteria.</title>
        <authorList>
            <person name="Meng S.C."/>
        </authorList>
    </citation>
    <scope>NUCLEOTIDE SEQUENCE [LARGE SCALE GENOMIC DNA]</scope>
    <source>
        <strain evidence="2 3">NRRL 2936</strain>
    </source>
</reference>
<dbReference type="STRING" id="1915.SLINC_5184"/>
<feature type="signal peptide" evidence="1">
    <location>
        <begin position="1"/>
        <end position="19"/>
    </location>
</feature>
<accession>A0A1B1MFL8</accession>
<dbReference type="Proteomes" id="UP000092598">
    <property type="component" value="Chromosome"/>
</dbReference>
<keyword evidence="3" id="KW-1185">Reference proteome</keyword>
<dbReference type="AlphaFoldDB" id="A0A1B1MFL8"/>
<keyword evidence="1" id="KW-0732">Signal</keyword>
<dbReference type="KEGG" id="sls:SLINC_5184"/>
<feature type="chain" id="PRO_5039332048" description="Lipoprotein" evidence="1">
    <location>
        <begin position="20"/>
        <end position="300"/>
    </location>
</feature>